<evidence type="ECO:0000259" key="5">
    <source>
        <dbReference type="PROSITE" id="PS50931"/>
    </source>
</evidence>
<keyword evidence="4" id="KW-0804">Transcription</keyword>
<comment type="caution">
    <text evidence="6">The sequence shown here is derived from an EMBL/GenBank/DDBJ whole genome shotgun (WGS) entry which is preliminary data.</text>
</comment>
<dbReference type="GO" id="GO:0003677">
    <property type="term" value="F:DNA binding"/>
    <property type="evidence" value="ECO:0007669"/>
    <property type="project" value="UniProtKB-KW"/>
</dbReference>
<evidence type="ECO:0000313" key="6">
    <source>
        <dbReference type="EMBL" id="MDR7378643.1"/>
    </source>
</evidence>
<keyword evidence="2" id="KW-0805">Transcription regulation</keyword>
<dbReference type="InterPro" id="IPR005119">
    <property type="entry name" value="LysR_subst-bd"/>
</dbReference>
<evidence type="ECO:0000256" key="1">
    <source>
        <dbReference type="ARBA" id="ARBA00009437"/>
    </source>
</evidence>
<organism evidence="6 7">
    <name type="scientific">Rhodoferax ferrireducens</name>
    <dbReference type="NCBI Taxonomy" id="192843"/>
    <lineage>
        <taxon>Bacteria</taxon>
        <taxon>Pseudomonadati</taxon>
        <taxon>Pseudomonadota</taxon>
        <taxon>Betaproteobacteria</taxon>
        <taxon>Burkholderiales</taxon>
        <taxon>Comamonadaceae</taxon>
        <taxon>Rhodoferax</taxon>
    </lineage>
</organism>
<dbReference type="EMBL" id="JAVDXT010000003">
    <property type="protein sequence ID" value="MDR7378643.1"/>
    <property type="molecule type" value="Genomic_DNA"/>
</dbReference>
<comment type="similarity">
    <text evidence="1">Belongs to the LysR transcriptional regulatory family.</text>
</comment>
<dbReference type="Proteomes" id="UP001180487">
    <property type="component" value="Unassembled WGS sequence"/>
</dbReference>
<evidence type="ECO:0000256" key="3">
    <source>
        <dbReference type="ARBA" id="ARBA00023125"/>
    </source>
</evidence>
<dbReference type="RefSeq" id="WP_310374917.1">
    <property type="nucleotide sequence ID" value="NZ_JAVDXT010000003.1"/>
</dbReference>
<evidence type="ECO:0000256" key="2">
    <source>
        <dbReference type="ARBA" id="ARBA00023015"/>
    </source>
</evidence>
<dbReference type="PANTHER" id="PTHR30537">
    <property type="entry name" value="HTH-TYPE TRANSCRIPTIONAL REGULATOR"/>
    <property type="match status" value="1"/>
</dbReference>
<dbReference type="InterPro" id="IPR000847">
    <property type="entry name" value="LysR_HTH_N"/>
</dbReference>
<dbReference type="CDD" id="cd08474">
    <property type="entry name" value="PBP2_CrgA_like_5"/>
    <property type="match status" value="1"/>
</dbReference>
<dbReference type="InterPro" id="IPR036388">
    <property type="entry name" value="WH-like_DNA-bd_sf"/>
</dbReference>
<dbReference type="SUPFAM" id="SSF53850">
    <property type="entry name" value="Periplasmic binding protein-like II"/>
    <property type="match status" value="1"/>
</dbReference>
<sequence length="300" mass="32849">MTRFDDLAAFAAVVRAGSFTRAAAQMGLSPSALSQTVKALESRLDMKLLNRTTRSVSTTEAGERLYQAVGPRFADIEGELQILSELRGKPAGQVRITGTENAISTVVWPKLEPWLPRYPEIQLELSSDNRFVDIVAERFDIGVRLGNDVDKDMIAVRIAPDMRMVVVGAPAYFANRLPPAKPQDLQAHDCIGRRLPTHSGLLSWEFHEGDRSFNVSVSGRLAFNANPLIVAAALGGHGLAWVRHDQVEQHLADGTLVSVLDDWSSTYSGYHLYYATRRSSPALALVVDALRYDTSDTGSG</sequence>
<dbReference type="InterPro" id="IPR036390">
    <property type="entry name" value="WH_DNA-bd_sf"/>
</dbReference>
<dbReference type="Pfam" id="PF00126">
    <property type="entry name" value="HTH_1"/>
    <property type="match status" value="1"/>
</dbReference>
<evidence type="ECO:0000313" key="7">
    <source>
        <dbReference type="Proteomes" id="UP001180487"/>
    </source>
</evidence>
<evidence type="ECO:0000256" key="4">
    <source>
        <dbReference type="ARBA" id="ARBA00023163"/>
    </source>
</evidence>
<dbReference type="SUPFAM" id="SSF46785">
    <property type="entry name" value="Winged helix' DNA-binding domain"/>
    <property type="match status" value="1"/>
</dbReference>
<feature type="domain" description="HTH lysR-type" evidence="5">
    <location>
        <begin position="1"/>
        <end position="59"/>
    </location>
</feature>
<keyword evidence="3 6" id="KW-0238">DNA-binding</keyword>
<dbReference type="InterPro" id="IPR058163">
    <property type="entry name" value="LysR-type_TF_proteobact-type"/>
</dbReference>
<dbReference type="PROSITE" id="PS50931">
    <property type="entry name" value="HTH_LYSR"/>
    <property type="match status" value="1"/>
</dbReference>
<keyword evidence="7" id="KW-1185">Reference proteome</keyword>
<dbReference type="PANTHER" id="PTHR30537:SF1">
    <property type="entry name" value="HTH-TYPE TRANSCRIPTIONAL REGULATOR PGRR"/>
    <property type="match status" value="1"/>
</dbReference>
<dbReference type="Gene3D" id="3.40.190.290">
    <property type="match status" value="1"/>
</dbReference>
<reference evidence="6 7" key="1">
    <citation type="submission" date="2023-07" db="EMBL/GenBank/DDBJ databases">
        <title>Sorghum-associated microbial communities from plants grown in Nebraska, USA.</title>
        <authorList>
            <person name="Schachtman D."/>
        </authorList>
    </citation>
    <scope>NUCLEOTIDE SEQUENCE [LARGE SCALE GENOMIC DNA]</scope>
    <source>
        <strain evidence="6 7">BE313</strain>
    </source>
</reference>
<name>A0ABU2CBE1_9BURK</name>
<dbReference type="Gene3D" id="1.10.10.10">
    <property type="entry name" value="Winged helix-like DNA-binding domain superfamily/Winged helix DNA-binding domain"/>
    <property type="match status" value="1"/>
</dbReference>
<accession>A0ABU2CBE1</accession>
<proteinExistence type="inferred from homology"/>
<gene>
    <name evidence="6" type="ORF">J2X19_003337</name>
</gene>
<dbReference type="Pfam" id="PF03466">
    <property type="entry name" value="LysR_substrate"/>
    <property type="match status" value="1"/>
</dbReference>
<protein>
    <submittedName>
        <fullName evidence="6">DNA-binding transcriptional LysR family regulator</fullName>
    </submittedName>
</protein>